<dbReference type="PANTHER" id="PTHR12526">
    <property type="entry name" value="GLYCOSYLTRANSFERASE"/>
    <property type="match status" value="1"/>
</dbReference>
<evidence type="ECO:0000313" key="3">
    <source>
        <dbReference type="Proteomes" id="UP000177960"/>
    </source>
</evidence>
<evidence type="ECO:0000313" key="2">
    <source>
        <dbReference type="EMBL" id="OGY64289.1"/>
    </source>
</evidence>
<protein>
    <recommendedName>
        <fullName evidence="1">Glycosyl transferase family 1 domain-containing protein</fullName>
    </recommendedName>
</protein>
<dbReference type="GO" id="GO:0016757">
    <property type="term" value="F:glycosyltransferase activity"/>
    <property type="evidence" value="ECO:0007669"/>
    <property type="project" value="InterPro"/>
</dbReference>
<feature type="domain" description="Glycosyl transferase family 1" evidence="1">
    <location>
        <begin position="1"/>
        <end position="63"/>
    </location>
</feature>
<dbReference type="Pfam" id="PF00534">
    <property type="entry name" value="Glycos_transf_1"/>
    <property type="match status" value="1"/>
</dbReference>
<gene>
    <name evidence="2" type="ORF">A3B92_00690</name>
</gene>
<dbReference type="AlphaFoldDB" id="A0A1G1ZIP1"/>
<organism evidence="2 3">
    <name type="scientific">Candidatus Harrisonbacteria bacterium RIFCSPHIGHO2_02_FULL_42_16</name>
    <dbReference type="NCBI Taxonomy" id="1798404"/>
    <lineage>
        <taxon>Bacteria</taxon>
        <taxon>Candidatus Harrisoniibacteriota</taxon>
    </lineage>
</organism>
<name>A0A1G1ZIP1_9BACT</name>
<evidence type="ECO:0000259" key="1">
    <source>
        <dbReference type="Pfam" id="PF00534"/>
    </source>
</evidence>
<dbReference type="SUPFAM" id="SSF53756">
    <property type="entry name" value="UDP-Glycosyltransferase/glycogen phosphorylase"/>
    <property type="match status" value="1"/>
</dbReference>
<dbReference type="InterPro" id="IPR001296">
    <property type="entry name" value="Glyco_trans_1"/>
</dbReference>
<dbReference type="STRING" id="1798404.A3B92_00690"/>
<accession>A0A1G1ZIP1</accession>
<dbReference type="PANTHER" id="PTHR12526:SF608">
    <property type="entry name" value="PELF"/>
    <property type="match status" value="1"/>
</dbReference>
<dbReference type="Gene3D" id="3.40.50.2000">
    <property type="entry name" value="Glycogen Phosphorylase B"/>
    <property type="match status" value="2"/>
</dbReference>
<dbReference type="Proteomes" id="UP000177960">
    <property type="component" value="Unassembled WGS sequence"/>
</dbReference>
<dbReference type="EMBL" id="MHJG01000005">
    <property type="protein sequence ID" value="OGY64289.1"/>
    <property type="molecule type" value="Genomic_DNA"/>
</dbReference>
<proteinExistence type="predicted"/>
<comment type="caution">
    <text evidence="2">The sequence shown here is derived from an EMBL/GenBank/DDBJ whole genome shotgun (WGS) entry which is preliminary data.</text>
</comment>
<sequence length="96" mass="10695">MAVVEAMAAGLPVIMTDVGLAGELLIDDLDGRVVPVGSEKALAAAIMELKENSVKREEFKQNNLKLLEKWPTKQEYLDKYRNSLITIVQTMKSYVI</sequence>
<reference evidence="2 3" key="1">
    <citation type="journal article" date="2016" name="Nat. Commun.">
        <title>Thousands of microbial genomes shed light on interconnected biogeochemical processes in an aquifer system.</title>
        <authorList>
            <person name="Anantharaman K."/>
            <person name="Brown C.T."/>
            <person name="Hug L.A."/>
            <person name="Sharon I."/>
            <person name="Castelle C.J."/>
            <person name="Probst A.J."/>
            <person name="Thomas B.C."/>
            <person name="Singh A."/>
            <person name="Wilkins M.J."/>
            <person name="Karaoz U."/>
            <person name="Brodie E.L."/>
            <person name="Williams K.H."/>
            <person name="Hubbard S.S."/>
            <person name="Banfield J.F."/>
        </authorList>
    </citation>
    <scope>NUCLEOTIDE SEQUENCE [LARGE SCALE GENOMIC DNA]</scope>
</reference>